<feature type="region of interest" description="Disordered" evidence="7">
    <location>
        <begin position="1"/>
        <end position="27"/>
    </location>
</feature>
<name>A0AAW1L542_POPJA</name>
<keyword evidence="6 8" id="KW-0472">Membrane</keyword>
<evidence type="ECO:0000313" key="10">
    <source>
        <dbReference type="EMBL" id="KAK9727920.1"/>
    </source>
</evidence>
<organism evidence="10 11">
    <name type="scientific">Popillia japonica</name>
    <name type="common">Japanese beetle</name>
    <dbReference type="NCBI Taxonomy" id="7064"/>
    <lineage>
        <taxon>Eukaryota</taxon>
        <taxon>Metazoa</taxon>
        <taxon>Ecdysozoa</taxon>
        <taxon>Arthropoda</taxon>
        <taxon>Hexapoda</taxon>
        <taxon>Insecta</taxon>
        <taxon>Pterygota</taxon>
        <taxon>Neoptera</taxon>
        <taxon>Endopterygota</taxon>
        <taxon>Coleoptera</taxon>
        <taxon>Polyphaga</taxon>
        <taxon>Scarabaeiformia</taxon>
        <taxon>Scarabaeidae</taxon>
        <taxon>Rutelinae</taxon>
        <taxon>Popillia</taxon>
    </lineage>
</organism>
<dbReference type="GO" id="GO:0016020">
    <property type="term" value="C:membrane"/>
    <property type="evidence" value="ECO:0007669"/>
    <property type="project" value="UniProtKB-SubCell"/>
</dbReference>
<dbReference type="InterPro" id="IPR050382">
    <property type="entry name" value="MFS_Na/Anion_cotransporter"/>
</dbReference>
<feature type="transmembrane region" description="Helical" evidence="8">
    <location>
        <begin position="305"/>
        <end position="328"/>
    </location>
</feature>
<evidence type="ECO:0000256" key="1">
    <source>
        <dbReference type="ARBA" id="ARBA00004141"/>
    </source>
</evidence>
<protein>
    <submittedName>
        <fullName evidence="10">Major Facilitator Superfamily</fullName>
    </submittedName>
</protein>
<evidence type="ECO:0000256" key="6">
    <source>
        <dbReference type="ARBA" id="ARBA00023136"/>
    </source>
</evidence>
<dbReference type="PANTHER" id="PTHR11662">
    <property type="entry name" value="SOLUTE CARRIER FAMILY 17"/>
    <property type="match status" value="1"/>
</dbReference>
<reference evidence="10 11" key="1">
    <citation type="journal article" date="2024" name="BMC Genomics">
        <title>De novo assembly and annotation of Popillia japonica's genome with initial clues to its potential as an invasive pest.</title>
        <authorList>
            <person name="Cucini C."/>
            <person name="Boschi S."/>
            <person name="Funari R."/>
            <person name="Cardaioli E."/>
            <person name="Iannotti N."/>
            <person name="Marturano G."/>
            <person name="Paoli F."/>
            <person name="Bruttini M."/>
            <person name="Carapelli A."/>
            <person name="Frati F."/>
            <person name="Nardi F."/>
        </authorList>
    </citation>
    <scope>NUCLEOTIDE SEQUENCE [LARGE SCALE GENOMIC DNA]</scope>
    <source>
        <strain evidence="10">DMR45628</strain>
    </source>
</reference>
<feature type="transmembrane region" description="Helical" evidence="8">
    <location>
        <begin position="474"/>
        <end position="492"/>
    </location>
</feature>
<evidence type="ECO:0000256" key="7">
    <source>
        <dbReference type="SAM" id="MobiDB-lite"/>
    </source>
</evidence>
<keyword evidence="5 8" id="KW-1133">Transmembrane helix</keyword>
<dbReference type="GO" id="GO:0006820">
    <property type="term" value="P:monoatomic anion transport"/>
    <property type="evidence" value="ECO:0007669"/>
    <property type="project" value="TreeGrafter"/>
</dbReference>
<sequence length="631" mass="69886">MTHESEPESMSTSMTAGMENLNPQNDPGLWPITITDVDRTEIVLKGPIRLKVDLFPVNDNGGRFSEYHYNKILVNAEIEEHFIGILAVEKTTAEILAVEKTTAESLTNYIIAELEQSGISLQNCRGQAYDNGANMRGQVPARLVLYLLSWSGFLVSFMMRTDINLAIVAMVEEPTQPEMANATDEYCFASDVVIEDGPTRVVDYGGTLQWSANIQSYVLASFYWAYIVSQVVGGLATQKLGTKRVFGYAQLATAICSLSIPWASETHYAIVIILRSIQGFASGLTWPAMYALVGHWIPVPERSRFMSSFQGFSIGIGITYPLCGLLISKLGWRSVFYTTGSIGVLWCFIWYLLAFDSPEMHPRISLSEQQYIKENTVNTYESARKTKVPWGKILRSMPAWSIGITTFGRIWVHYTFIVPGPKYMKSILGFNIEANGVLSGAPFICSYLASVLFCYIADKLVTKNIMSLTNVRKLFTALAQVVPGILVFLIPYLGCNYIIILVVWFIAVTMITAAYAGAMANVVDIAPNFAGPVLAFAQTIHMTASFLSPLAAGYLTSGGHNLSSWRNVFNVTAAVAISTYVVYQIWGTAEIQPWNNTSQPDIHDAEEELMLEKSTDVKIVPKKDKNNELTT</sequence>
<feature type="transmembrane region" description="Helical" evidence="8">
    <location>
        <begin position="498"/>
        <end position="517"/>
    </location>
</feature>
<dbReference type="Proteomes" id="UP001458880">
    <property type="component" value="Unassembled WGS sequence"/>
</dbReference>
<accession>A0AAW1L542</accession>
<evidence type="ECO:0000256" key="3">
    <source>
        <dbReference type="ARBA" id="ARBA00022692"/>
    </source>
</evidence>
<dbReference type="CDD" id="cd17318">
    <property type="entry name" value="MFS_SLC17"/>
    <property type="match status" value="1"/>
</dbReference>
<dbReference type="Pfam" id="PF07690">
    <property type="entry name" value="MFS_1"/>
    <property type="match status" value="1"/>
</dbReference>
<comment type="caution">
    <text evidence="10">The sequence shown here is derived from an EMBL/GenBank/DDBJ whole genome shotgun (WGS) entry which is preliminary data.</text>
</comment>
<dbReference type="InterPro" id="IPR020846">
    <property type="entry name" value="MFS_dom"/>
</dbReference>
<gene>
    <name evidence="10" type="ORF">QE152_g18945</name>
</gene>
<dbReference type="AlphaFoldDB" id="A0AAW1L542"/>
<feature type="transmembrane region" description="Helical" evidence="8">
    <location>
        <begin position="568"/>
        <end position="586"/>
    </location>
</feature>
<dbReference type="Gene3D" id="1.20.1250.20">
    <property type="entry name" value="MFS general substrate transporter like domains"/>
    <property type="match status" value="2"/>
</dbReference>
<keyword evidence="4" id="KW-0769">Symport</keyword>
<feature type="transmembrane region" description="Helical" evidence="8">
    <location>
        <begin position="397"/>
        <end position="417"/>
    </location>
</feature>
<feature type="transmembrane region" description="Helical" evidence="8">
    <location>
        <begin position="437"/>
        <end position="462"/>
    </location>
</feature>
<feature type="transmembrane region" description="Helical" evidence="8">
    <location>
        <begin position="334"/>
        <end position="353"/>
    </location>
</feature>
<evidence type="ECO:0000256" key="4">
    <source>
        <dbReference type="ARBA" id="ARBA00022847"/>
    </source>
</evidence>
<comment type="subcellular location">
    <subcellularLocation>
        <location evidence="1">Membrane</location>
        <topology evidence="1">Multi-pass membrane protein</topology>
    </subcellularLocation>
</comment>
<keyword evidence="11" id="KW-1185">Reference proteome</keyword>
<proteinExistence type="predicted"/>
<dbReference type="GO" id="GO:0015293">
    <property type="term" value="F:symporter activity"/>
    <property type="evidence" value="ECO:0007669"/>
    <property type="project" value="UniProtKB-KW"/>
</dbReference>
<dbReference type="EMBL" id="JASPKY010000174">
    <property type="protein sequence ID" value="KAK9727920.1"/>
    <property type="molecule type" value="Genomic_DNA"/>
</dbReference>
<evidence type="ECO:0000259" key="9">
    <source>
        <dbReference type="PROSITE" id="PS50850"/>
    </source>
</evidence>
<dbReference type="InterPro" id="IPR036259">
    <property type="entry name" value="MFS_trans_sf"/>
</dbReference>
<feature type="transmembrane region" description="Helical" evidence="8">
    <location>
        <begin position="269"/>
        <end position="293"/>
    </location>
</feature>
<feature type="transmembrane region" description="Helical" evidence="8">
    <location>
        <begin position="214"/>
        <end position="233"/>
    </location>
</feature>
<dbReference type="FunFam" id="1.20.1250.20:FF:000003">
    <property type="entry name" value="Solute carrier family 17 member 3"/>
    <property type="match status" value="1"/>
</dbReference>
<dbReference type="PANTHER" id="PTHR11662:SF77">
    <property type="entry name" value="MAJOR FACILITATOR SUPERFAMILY TRANSPORTER 17, ISOFORM F"/>
    <property type="match status" value="1"/>
</dbReference>
<evidence type="ECO:0000256" key="5">
    <source>
        <dbReference type="ARBA" id="ARBA00022989"/>
    </source>
</evidence>
<evidence type="ECO:0000256" key="8">
    <source>
        <dbReference type="SAM" id="Phobius"/>
    </source>
</evidence>
<dbReference type="SUPFAM" id="SSF103473">
    <property type="entry name" value="MFS general substrate transporter"/>
    <property type="match status" value="1"/>
</dbReference>
<dbReference type="InterPro" id="IPR011701">
    <property type="entry name" value="MFS"/>
</dbReference>
<feature type="transmembrane region" description="Helical" evidence="8">
    <location>
        <begin position="143"/>
        <end position="160"/>
    </location>
</feature>
<feature type="domain" description="Major facilitator superfamily (MFS) profile" evidence="9">
    <location>
        <begin position="144"/>
        <end position="591"/>
    </location>
</feature>
<keyword evidence="3 8" id="KW-0812">Transmembrane</keyword>
<dbReference type="PROSITE" id="PS50850">
    <property type="entry name" value="MFS"/>
    <property type="match status" value="1"/>
</dbReference>
<feature type="transmembrane region" description="Helical" evidence="8">
    <location>
        <begin position="529"/>
        <end position="548"/>
    </location>
</feature>
<evidence type="ECO:0000313" key="11">
    <source>
        <dbReference type="Proteomes" id="UP001458880"/>
    </source>
</evidence>
<evidence type="ECO:0000256" key="2">
    <source>
        <dbReference type="ARBA" id="ARBA00022448"/>
    </source>
</evidence>
<keyword evidence="2" id="KW-0813">Transport</keyword>